<comment type="caution">
    <text evidence="1">The sequence shown here is derived from an EMBL/GenBank/DDBJ whole genome shotgun (WGS) entry which is preliminary data.</text>
</comment>
<dbReference type="PANTHER" id="PTHR33108:SF42">
    <property type="entry name" value="(WILD MALAYSIAN BANANA) HYPOTHETICAL PROTEIN"/>
    <property type="match status" value="1"/>
</dbReference>
<gene>
    <name evidence="1" type="ORF">QJS10_CPB19g01708</name>
</gene>
<dbReference type="AlphaFoldDB" id="A0AAV9CH22"/>
<protein>
    <submittedName>
        <fullName evidence="1">Uncharacterized protein</fullName>
    </submittedName>
</protein>
<dbReference type="Proteomes" id="UP001180020">
    <property type="component" value="Unassembled WGS sequence"/>
</dbReference>
<proteinExistence type="predicted"/>
<dbReference type="Pfam" id="PF07911">
    <property type="entry name" value="DUF1677"/>
    <property type="match status" value="1"/>
</dbReference>
<reference evidence="1" key="1">
    <citation type="journal article" date="2023" name="Nat. Commun.">
        <title>Diploid and tetraploid genomes of Acorus and the evolution of monocots.</title>
        <authorList>
            <person name="Ma L."/>
            <person name="Liu K.W."/>
            <person name="Li Z."/>
            <person name="Hsiao Y.Y."/>
            <person name="Qi Y."/>
            <person name="Fu T."/>
            <person name="Tang G.D."/>
            <person name="Zhang D."/>
            <person name="Sun W.H."/>
            <person name="Liu D.K."/>
            <person name="Li Y."/>
            <person name="Chen G.Z."/>
            <person name="Liu X.D."/>
            <person name="Liao X.Y."/>
            <person name="Jiang Y.T."/>
            <person name="Yu X."/>
            <person name="Hao Y."/>
            <person name="Huang J."/>
            <person name="Zhao X.W."/>
            <person name="Ke S."/>
            <person name="Chen Y.Y."/>
            <person name="Wu W.L."/>
            <person name="Hsu J.L."/>
            <person name="Lin Y.F."/>
            <person name="Huang M.D."/>
            <person name="Li C.Y."/>
            <person name="Huang L."/>
            <person name="Wang Z.W."/>
            <person name="Zhao X."/>
            <person name="Zhong W.Y."/>
            <person name="Peng D.H."/>
            <person name="Ahmad S."/>
            <person name="Lan S."/>
            <person name="Zhang J.S."/>
            <person name="Tsai W.C."/>
            <person name="Van de Peer Y."/>
            <person name="Liu Z.J."/>
        </authorList>
    </citation>
    <scope>NUCLEOTIDE SEQUENCE</scope>
    <source>
        <strain evidence="1">CP</strain>
    </source>
</reference>
<reference evidence="1" key="2">
    <citation type="submission" date="2023-06" db="EMBL/GenBank/DDBJ databases">
        <authorList>
            <person name="Ma L."/>
            <person name="Liu K.-W."/>
            <person name="Li Z."/>
            <person name="Hsiao Y.-Y."/>
            <person name="Qi Y."/>
            <person name="Fu T."/>
            <person name="Tang G."/>
            <person name="Zhang D."/>
            <person name="Sun W.-H."/>
            <person name="Liu D.-K."/>
            <person name="Li Y."/>
            <person name="Chen G.-Z."/>
            <person name="Liu X.-D."/>
            <person name="Liao X.-Y."/>
            <person name="Jiang Y.-T."/>
            <person name="Yu X."/>
            <person name="Hao Y."/>
            <person name="Huang J."/>
            <person name="Zhao X.-W."/>
            <person name="Ke S."/>
            <person name="Chen Y.-Y."/>
            <person name="Wu W.-L."/>
            <person name="Hsu J.-L."/>
            <person name="Lin Y.-F."/>
            <person name="Huang M.-D."/>
            <person name="Li C.-Y."/>
            <person name="Huang L."/>
            <person name="Wang Z.-W."/>
            <person name="Zhao X."/>
            <person name="Zhong W.-Y."/>
            <person name="Peng D.-H."/>
            <person name="Ahmad S."/>
            <person name="Lan S."/>
            <person name="Zhang J.-S."/>
            <person name="Tsai W.-C."/>
            <person name="Van De Peer Y."/>
            <person name="Liu Z.-J."/>
        </authorList>
    </citation>
    <scope>NUCLEOTIDE SEQUENCE</scope>
    <source>
        <strain evidence="1">CP</strain>
        <tissue evidence="1">Leaves</tissue>
    </source>
</reference>
<dbReference type="PANTHER" id="PTHR33108">
    <property type="entry name" value="OS01G0745000 PROTEIN"/>
    <property type="match status" value="1"/>
</dbReference>
<sequence>MQMEMEIISKDEAAVEVAECGCCGMREECTEGYIGWVKGRFCGVWVCGLCEEAVKDEQTRLGLSVEAALRVHASFRESVAADPTVRVVQSLLKLLRKVLVRR</sequence>
<dbReference type="InterPro" id="IPR012876">
    <property type="entry name" value="DUF1677_pln"/>
</dbReference>
<name>A0AAV9CH22_ACOCL</name>
<dbReference type="EMBL" id="JAUJYO010000019">
    <property type="protein sequence ID" value="KAK1287945.1"/>
    <property type="molecule type" value="Genomic_DNA"/>
</dbReference>
<evidence type="ECO:0000313" key="2">
    <source>
        <dbReference type="Proteomes" id="UP001180020"/>
    </source>
</evidence>
<evidence type="ECO:0000313" key="1">
    <source>
        <dbReference type="EMBL" id="KAK1287945.1"/>
    </source>
</evidence>
<keyword evidence="2" id="KW-1185">Reference proteome</keyword>
<accession>A0AAV9CH22</accession>
<organism evidence="1 2">
    <name type="scientific">Acorus calamus</name>
    <name type="common">Sweet flag</name>
    <dbReference type="NCBI Taxonomy" id="4465"/>
    <lineage>
        <taxon>Eukaryota</taxon>
        <taxon>Viridiplantae</taxon>
        <taxon>Streptophyta</taxon>
        <taxon>Embryophyta</taxon>
        <taxon>Tracheophyta</taxon>
        <taxon>Spermatophyta</taxon>
        <taxon>Magnoliopsida</taxon>
        <taxon>Liliopsida</taxon>
        <taxon>Acoraceae</taxon>
        <taxon>Acorus</taxon>
    </lineage>
</organism>